<dbReference type="Proteomes" id="UP000010556">
    <property type="component" value="Unassembled WGS sequence"/>
</dbReference>
<evidence type="ECO:0000256" key="1">
    <source>
        <dbReference type="SAM" id="MobiDB-lite"/>
    </source>
</evidence>
<accession>L5MFS3</accession>
<feature type="region of interest" description="Disordered" evidence="1">
    <location>
        <begin position="47"/>
        <end position="84"/>
    </location>
</feature>
<sequence length="206" mass="22038">MPVANQGPENRDGAQRPGRRWQRLAHGRWERSGHVVDQPEEARVHRSRAARCQGESPGGWLALPSAPRGSRKHGPPIPTPGRTQSRETLVLGVHLVPVSLLGGPPSRQAQEACVTHEDVHVHLLLRTMFHTDASNDSLTPQGVLADPYHVYFLGHKAGPHRPQHVCTMAQPRVQGTPAPRAASASAPHTGCAGPVPSSAPGKCPGL</sequence>
<proteinExistence type="predicted"/>
<reference evidence="3" key="1">
    <citation type="journal article" date="2013" name="Science">
        <title>Comparative analysis of bat genomes provides insight into the evolution of flight and immunity.</title>
        <authorList>
            <person name="Zhang G."/>
            <person name="Cowled C."/>
            <person name="Shi Z."/>
            <person name="Huang Z."/>
            <person name="Bishop-Lilly K.A."/>
            <person name="Fang X."/>
            <person name="Wynne J.W."/>
            <person name="Xiong Z."/>
            <person name="Baker M.L."/>
            <person name="Zhao W."/>
            <person name="Tachedjian M."/>
            <person name="Zhu Y."/>
            <person name="Zhou P."/>
            <person name="Jiang X."/>
            <person name="Ng J."/>
            <person name="Yang L."/>
            <person name="Wu L."/>
            <person name="Xiao J."/>
            <person name="Feng Y."/>
            <person name="Chen Y."/>
            <person name="Sun X."/>
            <person name="Zhang Y."/>
            <person name="Marsh G.A."/>
            <person name="Crameri G."/>
            <person name="Broder C.C."/>
            <person name="Frey K.G."/>
            <person name="Wang L.F."/>
            <person name="Wang J."/>
        </authorList>
    </citation>
    <scope>NUCLEOTIDE SEQUENCE [LARGE SCALE GENOMIC DNA]</scope>
</reference>
<evidence type="ECO:0000313" key="3">
    <source>
        <dbReference type="Proteomes" id="UP000010556"/>
    </source>
</evidence>
<feature type="compositionally biased region" description="Low complexity" evidence="1">
    <location>
        <begin position="177"/>
        <end position="187"/>
    </location>
</feature>
<evidence type="ECO:0000313" key="2">
    <source>
        <dbReference type="EMBL" id="ELK37246.1"/>
    </source>
</evidence>
<protein>
    <submittedName>
        <fullName evidence="2">Uncharacterized protein</fullName>
    </submittedName>
</protein>
<keyword evidence="3" id="KW-1185">Reference proteome</keyword>
<feature type="compositionally biased region" description="Basic residues" evidence="1">
    <location>
        <begin position="17"/>
        <end position="26"/>
    </location>
</feature>
<gene>
    <name evidence="2" type="ORF">MDA_GLEAN10011726</name>
</gene>
<dbReference type="EMBL" id="KB100874">
    <property type="protein sequence ID" value="ELK37246.1"/>
    <property type="molecule type" value="Genomic_DNA"/>
</dbReference>
<feature type="region of interest" description="Disordered" evidence="1">
    <location>
        <begin position="1"/>
        <end position="27"/>
    </location>
</feature>
<organism evidence="2 3">
    <name type="scientific">Myotis davidii</name>
    <name type="common">David's myotis</name>
    <dbReference type="NCBI Taxonomy" id="225400"/>
    <lineage>
        <taxon>Eukaryota</taxon>
        <taxon>Metazoa</taxon>
        <taxon>Chordata</taxon>
        <taxon>Craniata</taxon>
        <taxon>Vertebrata</taxon>
        <taxon>Euteleostomi</taxon>
        <taxon>Mammalia</taxon>
        <taxon>Eutheria</taxon>
        <taxon>Laurasiatheria</taxon>
        <taxon>Chiroptera</taxon>
        <taxon>Yangochiroptera</taxon>
        <taxon>Vespertilionidae</taxon>
        <taxon>Myotis</taxon>
    </lineage>
</organism>
<dbReference type="AlphaFoldDB" id="L5MFS3"/>
<name>L5MFS3_MYODS</name>
<feature type="region of interest" description="Disordered" evidence="1">
    <location>
        <begin position="174"/>
        <end position="206"/>
    </location>
</feature>